<dbReference type="SUPFAM" id="SSF53335">
    <property type="entry name" value="S-adenosyl-L-methionine-dependent methyltransferases"/>
    <property type="match status" value="1"/>
</dbReference>
<comment type="caution">
    <text evidence="4">The sequence shown here is derived from an EMBL/GenBank/DDBJ whole genome shotgun (WGS) entry which is preliminary data.</text>
</comment>
<name>A0ABV0G3H9_9BURK</name>
<dbReference type="Proteomes" id="UP001495147">
    <property type="component" value="Unassembled WGS sequence"/>
</dbReference>
<keyword evidence="5" id="KW-1185">Reference proteome</keyword>
<sequence length="218" mass="23424">MTVEKARFNMIEQQIRPWNVLNLGVLELLTIVHREDFVPAALRAQAFVDTELPLGNGRRMLAPRVEARMLQELKLTRQDRVLEIGAATGHLAALMAHQAEQVFAVEPDAGLADAAKANLRKAGVQNVRVLQQGGASGLAAEAPFDAIVLSGSVAEVPAGLLAQLRVGTGRLIAIVGDDPVMQAQLITRVGPDDYRSLTLFETSAARLPGFAELPSFAF</sequence>
<comment type="similarity">
    <text evidence="1">Belongs to the methyltransferase superfamily. L-isoaspartyl/D-aspartyl protein methyltransferase family.</text>
</comment>
<evidence type="ECO:0000313" key="4">
    <source>
        <dbReference type="EMBL" id="MEO3692259.1"/>
    </source>
</evidence>
<evidence type="ECO:0000256" key="1">
    <source>
        <dbReference type="ARBA" id="ARBA00005369"/>
    </source>
</evidence>
<organism evidence="4 5">
    <name type="scientific">Roseateles paludis</name>
    <dbReference type="NCBI Taxonomy" id="3145238"/>
    <lineage>
        <taxon>Bacteria</taxon>
        <taxon>Pseudomonadati</taxon>
        <taxon>Pseudomonadota</taxon>
        <taxon>Betaproteobacteria</taxon>
        <taxon>Burkholderiales</taxon>
        <taxon>Sphaerotilaceae</taxon>
        <taxon>Roseateles</taxon>
    </lineage>
</organism>
<dbReference type="PANTHER" id="PTHR11579">
    <property type="entry name" value="PROTEIN-L-ISOASPARTATE O-METHYLTRANSFERASE"/>
    <property type="match status" value="1"/>
</dbReference>
<dbReference type="RefSeq" id="WP_347705081.1">
    <property type="nucleotide sequence ID" value="NZ_JBDPZD010000003.1"/>
</dbReference>
<evidence type="ECO:0000256" key="3">
    <source>
        <dbReference type="ARBA" id="ARBA00030757"/>
    </source>
</evidence>
<dbReference type="Gene3D" id="3.40.50.150">
    <property type="entry name" value="Vaccinia Virus protein VP39"/>
    <property type="match status" value="1"/>
</dbReference>
<accession>A0ABV0G3H9</accession>
<gene>
    <name evidence="4" type="ORF">ABDJ85_12325</name>
</gene>
<evidence type="ECO:0000256" key="2">
    <source>
        <dbReference type="ARBA" id="ARBA00013346"/>
    </source>
</evidence>
<dbReference type="EMBL" id="JBDPZD010000003">
    <property type="protein sequence ID" value="MEO3692259.1"/>
    <property type="molecule type" value="Genomic_DNA"/>
</dbReference>
<proteinExistence type="inferred from homology"/>
<dbReference type="CDD" id="cd02440">
    <property type="entry name" value="AdoMet_MTases"/>
    <property type="match status" value="1"/>
</dbReference>
<dbReference type="Pfam" id="PF01135">
    <property type="entry name" value="PCMT"/>
    <property type="match status" value="1"/>
</dbReference>
<dbReference type="InterPro" id="IPR029063">
    <property type="entry name" value="SAM-dependent_MTases_sf"/>
</dbReference>
<reference evidence="4 5" key="1">
    <citation type="submission" date="2024-05" db="EMBL/GenBank/DDBJ databases">
        <title>Roseateles sp. DJS-2-20 16S ribosomal RNA gene Genome sequencing and assembly.</title>
        <authorList>
            <person name="Woo H."/>
        </authorList>
    </citation>
    <scope>NUCLEOTIDE SEQUENCE [LARGE SCALE GENOMIC DNA]</scope>
    <source>
        <strain evidence="4 5">DJS-2-20</strain>
    </source>
</reference>
<dbReference type="InterPro" id="IPR000682">
    <property type="entry name" value="PCMT"/>
</dbReference>
<evidence type="ECO:0000313" key="5">
    <source>
        <dbReference type="Proteomes" id="UP001495147"/>
    </source>
</evidence>
<dbReference type="PANTHER" id="PTHR11579:SF18">
    <property type="entry name" value="PROTEIN-L-ISOASPARTATE O-METHYLTRANSFERASE"/>
    <property type="match status" value="1"/>
</dbReference>
<protein>
    <recommendedName>
        <fullName evidence="2">Protein-L-isoaspartate O-methyltransferase</fullName>
    </recommendedName>
    <alternativeName>
        <fullName evidence="3">Protein L-isoaspartyl methyltransferase</fullName>
    </alternativeName>
</protein>